<keyword evidence="5 6" id="KW-0472">Membrane</keyword>
<dbReference type="InterPro" id="IPR050189">
    <property type="entry name" value="MFS_Efflux_Transporters"/>
</dbReference>
<dbReference type="AlphaFoldDB" id="A0AAE6QA39"/>
<dbReference type="PANTHER" id="PTHR43124">
    <property type="entry name" value="PURINE EFFLUX PUMP PBUE"/>
    <property type="match status" value="1"/>
</dbReference>
<dbReference type="SUPFAM" id="SSF103473">
    <property type="entry name" value="MFS general substrate transporter"/>
    <property type="match status" value="1"/>
</dbReference>
<organism evidence="8 9">
    <name type="scientific">Ehrlichia ruminantium</name>
    <name type="common">heartwater rickettsia</name>
    <name type="synonym">Cowdria ruminantium</name>
    <dbReference type="NCBI Taxonomy" id="779"/>
    <lineage>
        <taxon>Bacteria</taxon>
        <taxon>Pseudomonadati</taxon>
        <taxon>Pseudomonadota</taxon>
        <taxon>Alphaproteobacteria</taxon>
        <taxon>Rickettsiales</taxon>
        <taxon>Anaplasmataceae</taxon>
        <taxon>Ehrlichia</taxon>
    </lineage>
</organism>
<dbReference type="RefSeq" id="WP_158406432.1">
    <property type="nucleotide sequence ID" value="NZ_CP033454.1"/>
</dbReference>
<feature type="transmembrane region" description="Helical" evidence="6">
    <location>
        <begin position="308"/>
        <end position="327"/>
    </location>
</feature>
<feature type="transmembrane region" description="Helical" evidence="6">
    <location>
        <begin position="339"/>
        <end position="365"/>
    </location>
</feature>
<evidence type="ECO:0000256" key="3">
    <source>
        <dbReference type="ARBA" id="ARBA00022692"/>
    </source>
</evidence>
<feature type="transmembrane region" description="Helical" evidence="6">
    <location>
        <begin position="131"/>
        <end position="151"/>
    </location>
</feature>
<evidence type="ECO:0000313" key="8">
    <source>
        <dbReference type="EMBL" id="QGR03262.1"/>
    </source>
</evidence>
<gene>
    <name evidence="8" type="ORF">EDL80_01440</name>
</gene>
<feature type="transmembrane region" description="Helical" evidence="6">
    <location>
        <begin position="284"/>
        <end position="302"/>
    </location>
</feature>
<name>A0AAE6QA39_EHRRU</name>
<dbReference type="InterPro" id="IPR036259">
    <property type="entry name" value="MFS_trans_sf"/>
</dbReference>
<accession>A0AAE6QA39</accession>
<evidence type="ECO:0000256" key="1">
    <source>
        <dbReference type="ARBA" id="ARBA00004429"/>
    </source>
</evidence>
<evidence type="ECO:0000256" key="4">
    <source>
        <dbReference type="ARBA" id="ARBA00022989"/>
    </source>
</evidence>
<dbReference type="GO" id="GO:0022857">
    <property type="term" value="F:transmembrane transporter activity"/>
    <property type="evidence" value="ECO:0007669"/>
    <property type="project" value="InterPro"/>
</dbReference>
<keyword evidence="9" id="KW-1185">Reference proteome</keyword>
<feature type="transmembrane region" description="Helical" evidence="6">
    <location>
        <begin position="98"/>
        <end position="119"/>
    </location>
</feature>
<comment type="subcellular location">
    <subcellularLocation>
        <location evidence="1">Cell inner membrane</location>
        <topology evidence="1">Multi-pass membrane protein</topology>
    </subcellularLocation>
</comment>
<dbReference type="InterPro" id="IPR011701">
    <property type="entry name" value="MFS"/>
</dbReference>
<keyword evidence="2" id="KW-1003">Cell membrane</keyword>
<evidence type="ECO:0000259" key="7">
    <source>
        <dbReference type="PROSITE" id="PS50850"/>
    </source>
</evidence>
<sequence length="401" mass="45584">MNFVPIVNWLISILVLICGSNFQITYSIINPYIAQDLSLSLTYIALAASMHMWCFSIFQLFSGLMLDYYGVKKILPISMLSILIGTFLFSYSDYRICFFVSQIFLSFGASFGFIGAGYISYKFFSYLKSGVMFGLVQAIYSISSLLMEHLYTFLTSYGISWRYLIQYIEYAEIIVLILTLLLTDCKLSVNLKRSNINISKLLSEVFYDVLEIVLLRDMWFFTIVGSLMFGIFLSVAVLWGQKLLIALNLNTYYLALIHSVIWIGFAIGSPLVNLISHVLKNRKYVLMSFCILQCVSLTLLLFSSNSYVLCVLMFIFGFASGGHMLNFSIGTDIVDKNRVGVVCSVVNGFMSISGGIIMYIIGLALEYQNEYSIVEISFFMPIITFLSLILLFFCRETFQNR</sequence>
<dbReference type="PANTHER" id="PTHR43124:SF3">
    <property type="entry name" value="CHLORAMPHENICOL EFFLUX PUMP RV0191"/>
    <property type="match status" value="1"/>
</dbReference>
<dbReference type="PROSITE" id="PS50850">
    <property type="entry name" value="MFS"/>
    <property type="match status" value="1"/>
</dbReference>
<dbReference type="GO" id="GO:0005886">
    <property type="term" value="C:plasma membrane"/>
    <property type="evidence" value="ECO:0007669"/>
    <property type="project" value="UniProtKB-SubCell"/>
</dbReference>
<feature type="transmembrane region" description="Helical" evidence="6">
    <location>
        <begin position="371"/>
        <end position="394"/>
    </location>
</feature>
<reference evidence="8 9" key="1">
    <citation type="submission" date="2018-10" db="EMBL/GenBank/DDBJ databases">
        <title>Propagation and draft genome sequences of three atypical Erhlichia ruminantium isolates.</title>
        <authorList>
            <person name="Liebenberg J."/>
            <person name="Steyn H."/>
            <person name="Josemans A."/>
            <person name="Zweygarth E."/>
        </authorList>
    </citation>
    <scope>NUCLEOTIDE SEQUENCE [LARGE SCALE GENOMIC DNA]</scope>
    <source>
        <strain evidence="8 9">Omatjenne</strain>
    </source>
</reference>
<dbReference type="Proteomes" id="UP000422822">
    <property type="component" value="Chromosome"/>
</dbReference>
<feature type="transmembrane region" description="Helical" evidence="6">
    <location>
        <begin position="219"/>
        <end position="240"/>
    </location>
</feature>
<dbReference type="Gene3D" id="1.20.1250.20">
    <property type="entry name" value="MFS general substrate transporter like domains"/>
    <property type="match status" value="2"/>
</dbReference>
<feature type="transmembrane region" description="Helical" evidence="6">
    <location>
        <begin position="252"/>
        <end position="272"/>
    </location>
</feature>
<dbReference type="Pfam" id="PF07690">
    <property type="entry name" value="MFS_1"/>
    <property type="match status" value="1"/>
</dbReference>
<evidence type="ECO:0000256" key="6">
    <source>
        <dbReference type="SAM" id="Phobius"/>
    </source>
</evidence>
<feature type="domain" description="Major facilitator superfamily (MFS) profile" evidence="7">
    <location>
        <begin position="7"/>
        <end position="399"/>
    </location>
</feature>
<feature type="transmembrane region" description="Helical" evidence="6">
    <location>
        <begin position="41"/>
        <end position="62"/>
    </location>
</feature>
<keyword evidence="3 6" id="KW-0812">Transmembrane</keyword>
<feature type="transmembrane region" description="Helical" evidence="6">
    <location>
        <begin position="7"/>
        <end position="29"/>
    </location>
</feature>
<proteinExistence type="predicted"/>
<keyword evidence="4 6" id="KW-1133">Transmembrane helix</keyword>
<evidence type="ECO:0000256" key="2">
    <source>
        <dbReference type="ARBA" id="ARBA00022475"/>
    </source>
</evidence>
<dbReference type="InterPro" id="IPR020846">
    <property type="entry name" value="MFS_dom"/>
</dbReference>
<dbReference type="EMBL" id="CP033455">
    <property type="protein sequence ID" value="QGR03262.1"/>
    <property type="molecule type" value="Genomic_DNA"/>
</dbReference>
<feature type="transmembrane region" description="Helical" evidence="6">
    <location>
        <begin position="74"/>
        <end position="92"/>
    </location>
</feature>
<protein>
    <submittedName>
        <fullName evidence="8">MFS transporter</fullName>
    </submittedName>
</protein>
<evidence type="ECO:0000256" key="5">
    <source>
        <dbReference type="ARBA" id="ARBA00023136"/>
    </source>
</evidence>
<evidence type="ECO:0000313" key="9">
    <source>
        <dbReference type="Proteomes" id="UP000422822"/>
    </source>
</evidence>
<feature type="transmembrane region" description="Helical" evidence="6">
    <location>
        <begin position="163"/>
        <end position="183"/>
    </location>
</feature>